<name>A0A2I1HQJ5_9GLOM</name>
<evidence type="ECO:0000256" key="2">
    <source>
        <dbReference type="SAM" id="MobiDB-lite"/>
    </source>
</evidence>
<dbReference type="Proteomes" id="UP000234323">
    <property type="component" value="Unassembled WGS sequence"/>
</dbReference>
<feature type="compositionally biased region" description="Low complexity" evidence="2">
    <location>
        <begin position="11"/>
        <end position="23"/>
    </location>
</feature>
<accession>A0A2I1HQJ5</accession>
<dbReference type="VEuPathDB" id="FungiDB:RhiirA1_446841"/>
<dbReference type="GO" id="GO:0008270">
    <property type="term" value="F:zinc ion binding"/>
    <property type="evidence" value="ECO:0007669"/>
    <property type="project" value="UniProtKB-KW"/>
</dbReference>
<dbReference type="EMBL" id="LLXI01005000">
    <property type="protein sequence ID" value="PKY61159.1"/>
    <property type="molecule type" value="Genomic_DNA"/>
</dbReference>
<comment type="caution">
    <text evidence="4">The sequence shown here is derived from an EMBL/GenBank/DDBJ whole genome shotgun (WGS) entry which is preliminary data.</text>
</comment>
<evidence type="ECO:0000259" key="3">
    <source>
        <dbReference type="PROSITE" id="PS50157"/>
    </source>
</evidence>
<dbReference type="SUPFAM" id="SSF57667">
    <property type="entry name" value="beta-beta-alpha zinc fingers"/>
    <property type="match status" value="1"/>
</dbReference>
<dbReference type="AlphaFoldDB" id="A0A2I1HQJ5"/>
<dbReference type="Gene3D" id="3.30.160.60">
    <property type="entry name" value="Classic Zinc Finger"/>
    <property type="match status" value="1"/>
</dbReference>
<keyword evidence="1" id="KW-0862">Zinc</keyword>
<feature type="region of interest" description="Disordered" evidence="2">
    <location>
        <begin position="1"/>
        <end position="23"/>
    </location>
</feature>
<evidence type="ECO:0000256" key="1">
    <source>
        <dbReference type="PROSITE-ProRule" id="PRU00042"/>
    </source>
</evidence>
<protein>
    <recommendedName>
        <fullName evidence="3">C2H2-type domain-containing protein</fullName>
    </recommendedName>
</protein>
<evidence type="ECO:0000313" key="5">
    <source>
        <dbReference type="Proteomes" id="UP000234323"/>
    </source>
</evidence>
<dbReference type="InterPro" id="IPR013087">
    <property type="entry name" value="Znf_C2H2_type"/>
</dbReference>
<organism evidence="4 5">
    <name type="scientific">Rhizophagus irregularis</name>
    <dbReference type="NCBI Taxonomy" id="588596"/>
    <lineage>
        <taxon>Eukaryota</taxon>
        <taxon>Fungi</taxon>
        <taxon>Fungi incertae sedis</taxon>
        <taxon>Mucoromycota</taxon>
        <taxon>Glomeromycotina</taxon>
        <taxon>Glomeromycetes</taxon>
        <taxon>Glomerales</taxon>
        <taxon>Glomeraceae</taxon>
        <taxon>Rhizophagus</taxon>
    </lineage>
</organism>
<dbReference type="VEuPathDB" id="FungiDB:FUN_007193"/>
<dbReference type="VEuPathDB" id="FungiDB:RhiirFUN_014758"/>
<sequence>MQNLSPPTTPPTTTSTTTPTITQTTNTNEYKCSECQKIFKNKAGLTRHNTIIRKYNTLREGLPVVPTDLTKLFKNDLIYFIHRRFFSSNLSRLPSGFKNAGKKLVSIPCSESQFHAIFANHIHFYSKKSGVYKCWFRGKEGEEKLNQIFGSTDWGIKYYNQNQRTFIVLTDNNVSHQKTETNPLALATAKKANSIIKPKKSLNKYKYGEMLVEWKCRRDKDAMGNICSAGFIYIHFYTKQAVLCGYLQYFIKFINDKEI</sequence>
<evidence type="ECO:0000313" key="4">
    <source>
        <dbReference type="EMBL" id="PKY61159.1"/>
    </source>
</evidence>
<proteinExistence type="predicted"/>
<dbReference type="PROSITE" id="PS50157">
    <property type="entry name" value="ZINC_FINGER_C2H2_2"/>
    <property type="match status" value="1"/>
</dbReference>
<gene>
    <name evidence="4" type="ORF">RhiirA4_550870</name>
</gene>
<keyword evidence="1" id="KW-0863">Zinc-finger</keyword>
<reference evidence="4 5" key="1">
    <citation type="submission" date="2015-10" db="EMBL/GenBank/DDBJ databases">
        <title>Genome analyses suggest a sexual origin of heterokaryosis in a supposedly ancient asexual fungus.</title>
        <authorList>
            <person name="Ropars J."/>
            <person name="Sedzielewska K."/>
            <person name="Noel J."/>
            <person name="Charron P."/>
            <person name="Farinelli L."/>
            <person name="Marton T."/>
            <person name="Kruger M."/>
            <person name="Pelin A."/>
            <person name="Brachmann A."/>
            <person name="Corradi N."/>
        </authorList>
    </citation>
    <scope>NUCLEOTIDE SEQUENCE [LARGE SCALE GENOMIC DNA]</scope>
    <source>
        <strain evidence="4 5">A4</strain>
    </source>
</reference>
<dbReference type="InterPro" id="IPR036236">
    <property type="entry name" value="Znf_C2H2_sf"/>
</dbReference>
<feature type="domain" description="C2H2-type" evidence="3">
    <location>
        <begin position="30"/>
        <end position="48"/>
    </location>
</feature>
<keyword evidence="5" id="KW-1185">Reference proteome</keyword>
<keyword evidence="1" id="KW-0479">Metal-binding</keyword>